<comment type="caution">
    <text evidence="1">The sequence shown here is derived from an EMBL/GenBank/DDBJ whole genome shotgun (WGS) entry which is preliminary data.</text>
</comment>
<sequence>MGSFSTRRSIIKVTAGCYLNAVWLKLCGVFKCLKSAYQVPNNGILEEVTHGSRTIVAKQSLAVEIRFLKIWDLYCSGSLSLSSWSFSQALLQLLFSGSYRVGKLAHQLSRPIIRLLFVRREQFEDADVSGSEGAYGLCDVFGYIREGV</sequence>
<keyword evidence="2" id="KW-1185">Reference proteome</keyword>
<organism evidence="1 2">
    <name type="scientific">Trifolium medium</name>
    <dbReference type="NCBI Taxonomy" id="97028"/>
    <lineage>
        <taxon>Eukaryota</taxon>
        <taxon>Viridiplantae</taxon>
        <taxon>Streptophyta</taxon>
        <taxon>Embryophyta</taxon>
        <taxon>Tracheophyta</taxon>
        <taxon>Spermatophyta</taxon>
        <taxon>Magnoliopsida</taxon>
        <taxon>eudicotyledons</taxon>
        <taxon>Gunneridae</taxon>
        <taxon>Pentapetalae</taxon>
        <taxon>rosids</taxon>
        <taxon>fabids</taxon>
        <taxon>Fabales</taxon>
        <taxon>Fabaceae</taxon>
        <taxon>Papilionoideae</taxon>
        <taxon>50 kb inversion clade</taxon>
        <taxon>NPAAA clade</taxon>
        <taxon>Hologalegina</taxon>
        <taxon>IRL clade</taxon>
        <taxon>Trifolieae</taxon>
        <taxon>Trifolium</taxon>
    </lineage>
</organism>
<dbReference type="Proteomes" id="UP000265520">
    <property type="component" value="Unassembled WGS sequence"/>
</dbReference>
<proteinExistence type="predicted"/>
<dbReference type="AlphaFoldDB" id="A0A392MTP7"/>
<dbReference type="EMBL" id="LXQA010018119">
    <property type="protein sequence ID" value="MCH90349.1"/>
    <property type="molecule type" value="Genomic_DNA"/>
</dbReference>
<evidence type="ECO:0000313" key="2">
    <source>
        <dbReference type="Proteomes" id="UP000265520"/>
    </source>
</evidence>
<accession>A0A392MTP7</accession>
<evidence type="ECO:0000313" key="1">
    <source>
        <dbReference type="EMBL" id="MCH90349.1"/>
    </source>
</evidence>
<protein>
    <submittedName>
        <fullName evidence="1">Uncharacterized protein</fullName>
    </submittedName>
</protein>
<reference evidence="1 2" key="1">
    <citation type="journal article" date="2018" name="Front. Plant Sci.">
        <title>Red Clover (Trifolium pratense) and Zigzag Clover (T. medium) - A Picture of Genomic Similarities and Differences.</title>
        <authorList>
            <person name="Dluhosova J."/>
            <person name="Istvanek J."/>
            <person name="Nedelnik J."/>
            <person name="Repkova J."/>
        </authorList>
    </citation>
    <scope>NUCLEOTIDE SEQUENCE [LARGE SCALE GENOMIC DNA]</scope>
    <source>
        <strain evidence="2">cv. 10/8</strain>
        <tissue evidence="1">Leaf</tissue>
    </source>
</reference>
<gene>
    <name evidence="1" type="ORF">A2U01_0011263</name>
</gene>
<name>A0A392MTP7_9FABA</name>